<dbReference type="AlphaFoldDB" id="A0A2M3ZQ89"/>
<accession>A0A2M3ZQ89</accession>
<evidence type="ECO:0000313" key="1">
    <source>
        <dbReference type="EMBL" id="MBW30558.1"/>
    </source>
</evidence>
<sequence length="102" mass="11586">MPALSRSVDRGVSLFVISFAPTLLSGDSFYGKAPRAWKSLYKTWLSARRAFKYTLNRFVCTTSFELFETECSDTVRCTPEKSRRCFYVVAISSPHHASEGLF</sequence>
<organism evidence="1">
    <name type="scientific">Anopheles braziliensis</name>
    <dbReference type="NCBI Taxonomy" id="58242"/>
    <lineage>
        <taxon>Eukaryota</taxon>
        <taxon>Metazoa</taxon>
        <taxon>Ecdysozoa</taxon>
        <taxon>Arthropoda</taxon>
        <taxon>Hexapoda</taxon>
        <taxon>Insecta</taxon>
        <taxon>Pterygota</taxon>
        <taxon>Neoptera</taxon>
        <taxon>Endopterygota</taxon>
        <taxon>Diptera</taxon>
        <taxon>Nematocera</taxon>
        <taxon>Culicoidea</taxon>
        <taxon>Culicidae</taxon>
        <taxon>Anophelinae</taxon>
        <taxon>Anopheles</taxon>
    </lineage>
</organism>
<name>A0A2M3ZQ89_9DIPT</name>
<dbReference type="EMBL" id="GGFM01009807">
    <property type="protein sequence ID" value="MBW30558.1"/>
    <property type="molecule type" value="Transcribed_RNA"/>
</dbReference>
<protein>
    <submittedName>
        <fullName evidence="1">Putative secreted peptide</fullName>
    </submittedName>
</protein>
<reference evidence="1" key="1">
    <citation type="submission" date="2018-01" db="EMBL/GenBank/DDBJ databases">
        <title>An insight into the sialome of Amazonian anophelines.</title>
        <authorList>
            <person name="Ribeiro J.M."/>
            <person name="Scarpassa V."/>
            <person name="Calvo E."/>
        </authorList>
    </citation>
    <scope>NUCLEOTIDE SEQUENCE</scope>
    <source>
        <tissue evidence="1">Salivary glands</tissue>
    </source>
</reference>
<proteinExistence type="predicted"/>